<dbReference type="PANTHER" id="PTHR35526">
    <property type="entry name" value="ANTI-SIGMA-F FACTOR RSBW-RELATED"/>
    <property type="match status" value="1"/>
</dbReference>
<keyword evidence="1" id="KW-0418">Kinase</keyword>
<evidence type="ECO:0000313" key="4">
    <source>
        <dbReference type="Proteomes" id="UP000630805"/>
    </source>
</evidence>
<dbReference type="SUPFAM" id="SSF55874">
    <property type="entry name" value="ATPase domain of HSP90 chaperone/DNA topoisomerase II/histidine kinase"/>
    <property type="match status" value="1"/>
</dbReference>
<organism evidence="3 4">
    <name type="scientific">Ruegeria haliotis</name>
    <dbReference type="NCBI Taxonomy" id="2747601"/>
    <lineage>
        <taxon>Bacteria</taxon>
        <taxon>Pseudomonadati</taxon>
        <taxon>Pseudomonadota</taxon>
        <taxon>Alphaproteobacteria</taxon>
        <taxon>Rhodobacterales</taxon>
        <taxon>Roseobacteraceae</taxon>
        <taxon>Ruegeria</taxon>
    </lineage>
</organism>
<keyword evidence="4" id="KW-1185">Reference proteome</keyword>
<dbReference type="InterPro" id="IPR036890">
    <property type="entry name" value="HATPase_C_sf"/>
</dbReference>
<dbReference type="Gene3D" id="3.30.565.10">
    <property type="entry name" value="Histidine kinase-like ATPase, C-terminal domain"/>
    <property type="match status" value="1"/>
</dbReference>
<keyword evidence="1" id="KW-0723">Serine/threonine-protein kinase</keyword>
<reference evidence="3 4" key="1">
    <citation type="submission" date="2020-06" db="EMBL/GenBank/DDBJ databases">
        <authorList>
            <person name="Cao W.R."/>
        </authorList>
    </citation>
    <scope>NUCLEOTIDE SEQUENCE [LARGE SCALE GENOMIC DNA]</scope>
    <source>
        <strain evidence="3 4">B1Z28</strain>
    </source>
</reference>
<dbReference type="InterPro" id="IPR003594">
    <property type="entry name" value="HATPase_dom"/>
</dbReference>
<proteinExistence type="predicted"/>
<comment type="caution">
    <text evidence="3">The sequence shown here is derived from an EMBL/GenBank/DDBJ whole genome shotgun (WGS) entry which is preliminary data.</text>
</comment>
<keyword evidence="3" id="KW-0547">Nucleotide-binding</keyword>
<sequence>MKPICNEACLELSFPARVSEASPGVAQLCAGLAHRGLPAHKADDVKIALTEAINNVVEHAYAGIAPAKVRVTCRLDQDRLDILISDTGNPLPGHRPPDGVPASIDTTLQNLPEGGFGWYLIHQLTSDIWYERSDGCNRLSLRFDFARHR</sequence>
<keyword evidence="1" id="KW-0808">Transferase</keyword>
<dbReference type="GO" id="GO:0005524">
    <property type="term" value="F:ATP binding"/>
    <property type="evidence" value="ECO:0007669"/>
    <property type="project" value="UniProtKB-KW"/>
</dbReference>
<dbReference type="RefSeq" id="WP_176866680.1">
    <property type="nucleotide sequence ID" value="NZ_JABXWT010000013.1"/>
</dbReference>
<feature type="domain" description="Histidine kinase/HSP90-like ATPase" evidence="2">
    <location>
        <begin position="26"/>
        <end position="142"/>
    </location>
</feature>
<evidence type="ECO:0000259" key="2">
    <source>
        <dbReference type="Pfam" id="PF13581"/>
    </source>
</evidence>
<dbReference type="InterPro" id="IPR050267">
    <property type="entry name" value="Anti-sigma-factor_SerPK"/>
</dbReference>
<dbReference type="CDD" id="cd16936">
    <property type="entry name" value="HATPase_RsbW-like"/>
    <property type="match status" value="1"/>
</dbReference>
<protein>
    <submittedName>
        <fullName evidence="3">ATP-binding protein</fullName>
    </submittedName>
</protein>
<evidence type="ECO:0000256" key="1">
    <source>
        <dbReference type="ARBA" id="ARBA00022527"/>
    </source>
</evidence>
<keyword evidence="3" id="KW-0067">ATP-binding</keyword>
<name>A0ABX2PTW9_9RHOB</name>
<accession>A0ABX2PTW9</accession>
<gene>
    <name evidence="3" type="ORF">HW561_17595</name>
</gene>
<dbReference type="Proteomes" id="UP000630805">
    <property type="component" value="Unassembled WGS sequence"/>
</dbReference>
<dbReference type="EMBL" id="JABXWT010000013">
    <property type="protein sequence ID" value="NVO57613.1"/>
    <property type="molecule type" value="Genomic_DNA"/>
</dbReference>
<evidence type="ECO:0000313" key="3">
    <source>
        <dbReference type="EMBL" id="NVO57613.1"/>
    </source>
</evidence>
<dbReference type="Pfam" id="PF13581">
    <property type="entry name" value="HATPase_c_2"/>
    <property type="match status" value="1"/>
</dbReference>